<evidence type="ECO:0000313" key="3">
    <source>
        <dbReference type="EMBL" id="MFC3859872.1"/>
    </source>
</evidence>
<feature type="region of interest" description="Disordered" evidence="1">
    <location>
        <begin position="368"/>
        <end position="429"/>
    </location>
</feature>
<protein>
    <recommendedName>
        <fullName evidence="5">PEGA domain-containing protein</fullName>
    </recommendedName>
</protein>
<comment type="caution">
    <text evidence="3">The sequence shown here is derived from an EMBL/GenBank/DDBJ whole genome shotgun (WGS) entry which is preliminary data.</text>
</comment>
<dbReference type="EMBL" id="JBHRZF010000031">
    <property type="protein sequence ID" value="MFC3859872.1"/>
    <property type="molecule type" value="Genomic_DNA"/>
</dbReference>
<dbReference type="RefSeq" id="WP_380076033.1">
    <property type="nucleotide sequence ID" value="NZ_JBHRZF010000031.1"/>
</dbReference>
<keyword evidence="2" id="KW-0472">Membrane</keyword>
<feature type="region of interest" description="Disordered" evidence="1">
    <location>
        <begin position="150"/>
        <end position="234"/>
    </location>
</feature>
<feature type="compositionally biased region" description="Polar residues" evidence="1">
    <location>
        <begin position="205"/>
        <end position="227"/>
    </location>
</feature>
<evidence type="ECO:0000256" key="2">
    <source>
        <dbReference type="SAM" id="Phobius"/>
    </source>
</evidence>
<keyword evidence="4" id="KW-1185">Reference proteome</keyword>
<feature type="transmembrane region" description="Helical" evidence="2">
    <location>
        <begin position="464"/>
        <end position="481"/>
    </location>
</feature>
<accession>A0ABV8A5V5</accession>
<evidence type="ECO:0000256" key="1">
    <source>
        <dbReference type="SAM" id="MobiDB-lite"/>
    </source>
</evidence>
<reference evidence="4" key="1">
    <citation type="journal article" date="2019" name="Int. J. Syst. Evol. Microbiol.">
        <title>The Global Catalogue of Microorganisms (GCM) 10K type strain sequencing project: providing services to taxonomists for standard genome sequencing and annotation.</title>
        <authorList>
            <consortium name="The Broad Institute Genomics Platform"/>
            <consortium name="The Broad Institute Genome Sequencing Center for Infectious Disease"/>
            <person name="Wu L."/>
            <person name="Ma J."/>
        </authorList>
    </citation>
    <scope>NUCLEOTIDE SEQUENCE [LARGE SCALE GENOMIC DNA]</scope>
    <source>
        <strain evidence="4">CCTCC AB 2013263</strain>
    </source>
</reference>
<feature type="compositionally biased region" description="Basic and acidic residues" evidence="1">
    <location>
        <begin position="384"/>
        <end position="398"/>
    </location>
</feature>
<proteinExistence type="predicted"/>
<keyword evidence="2" id="KW-1133">Transmembrane helix</keyword>
<evidence type="ECO:0008006" key="5">
    <source>
        <dbReference type="Google" id="ProtNLM"/>
    </source>
</evidence>
<name>A0ABV8A5V5_9DEIO</name>
<evidence type="ECO:0000313" key="4">
    <source>
        <dbReference type="Proteomes" id="UP001595748"/>
    </source>
</evidence>
<sequence>MDRLTGLPVLLHPLFAMTGVPELPPHPALLPFADIVVQAGEAFLVTELPPNAVPAREPVSAARGALLALTALHERGLAHGGVNTAQLWSVDGPVRLAGGGRFELGAKYTVARDLQALAVTLDEMGGLPPILSLLRTEPERLSAREALELLQTGEGMPTPRQHGSPADQRGVRFPATDSAGLTRQGGLPNLDPLSLLNPSAPLPQTPSSVSQAVWTTTQEPGSSTTDPGLTGPPSTLPFKLDISQWDVPDFMQGTLAVTPLLAGGTESPMPPAPTVTLGWQNVTRPLERPPAPEVTTTPDTTPPPPEESPVARQGRRAKAAAQQALQRLKTDGQRLRQLQELRRDEAAAQLGELEGQNKPELAHHLSGIASGEETLPDSEQPETPQERRRREHQARLEEEQLAGKLVEKTGPAPTPPTHPAAQQPDPEPVMHRQRKSVKMRWDEGTNSWQRVDGTAPPSRTAVPVWVWPLVALAALLVIFLGSRAARSRQAVTTTPATCCTVEFQVNGGSGQATVSLVNTTSKGTWKAGQVLGQAPGKLNLPGQGTYRLQVTSEGFTPATLDVTVPRNAPVTIHLGQ</sequence>
<organism evidence="3 4">
    <name type="scientific">Deinococcus antarcticus</name>
    <dbReference type="NCBI Taxonomy" id="1298767"/>
    <lineage>
        <taxon>Bacteria</taxon>
        <taxon>Thermotogati</taxon>
        <taxon>Deinococcota</taxon>
        <taxon>Deinococci</taxon>
        <taxon>Deinococcales</taxon>
        <taxon>Deinococcaceae</taxon>
        <taxon>Deinococcus</taxon>
    </lineage>
</organism>
<dbReference type="Proteomes" id="UP001595748">
    <property type="component" value="Unassembled WGS sequence"/>
</dbReference>
<gene>
    <name evidence="3" type="ORF">ACFOPQ_03720</name>
</gene>
<keyword evidence="2" id="KW-0812">Transmembrane</keyword>
<feature type="region of interest" description="Disordered" evidence="1">
    <location>
        <begin position="284"/>
        <end position="334"/>
    </location>
</feature>
<feature type="compositionally biased region" description="Low complexity" evidence="1">
    <location>
        <begin position="187"/>
        <end position="199"/>
    </location>
</feature>